<evidence type="ECO:0000256" key="1">
    <source>
        <dbReference type="SAM" id="Phobius"/>
    </source>
</evidence>
<accession>A0A8C2FFU7</accession>
<evidence type="ECO:0000313" key="2">
    <source>
        <dbReference type="Ensembl" id="ENSCCRP00020054499.1"/>
    </source>
</evidence>
<evidence type="ECO:0000313" key="3">
    <source>
        <dbReference type="Proteomes" id="UP000694701"/>
    </source>
</evidence>
<feature type="transmembrane region" description="Helical" evidence="1">
    <location>
        <begin position="47"/>
        <end position="68"/>
    </location>
</feature>
<proteinExistence type="predicted"/>
<keyword evidence="1" id="KW-0812">Transmembrane</keyword>
<dbReference type="Proteomes" id="UP000694701">
    <property type="component" value="Unplaced"/>
</dbReference>
<reference evidence="2" key="1">
    <citation type="submission" date="2025-08" db="UniProtKB">
        <authorList>
            <consortium name="Ensembl"/>
        </authorList>
    </citation>
    <scope>IDENTIFICATION</scope>
</reference>
<feature type="transmembrane region" description="Helical" evidence="1">
    <location>
        <begin position="74"/>
        <end position="98"/>
    </location>
</feature>
<keyword evidence="1" id="KW-0472">Membrane</keyword>
<dbReference type="AlphaFoldDB" id="A0A8C2FFU7"/>
<protein>
    <submittedName>
        <fullName evidence="2">CDP-diacylglycerol--inositol 3-phosphatidyltransferase (phosphatidylinositol synthase)</fullName>
    </submittedName>
</protein>
<sequence length="120" mass="13735">MSIRTQFMQGAFFPISFSSMMKGATSHKTIDLSGNPILRLYYTSRPVLFFMCMGNELFFCLLYVMHYIEEPQVWLQWLLGVCSVVCVLKSGISLLHLITASRNMAAIDVADRERERSKAQ</sequence>
<keyword evidence="1" id="KW-1133">Transmembrane helix</keyword>
<organism evidence="2 3">
    <name type="scientific">Cyprinus carpio</name>
    <name type="common">Common carp</name>
    <dbReference type="NCBI Taxonomy" id="7962"/>
    <lineage>
        <taxon>Eukaryota</taxon>
        <taxon>Metazoa</taxon>
        <taxon>Chordata</taxon>
        <taxon>Craniata</taxon>
        <taxon>Vertebrata</taxon>
        <taxon>Euteleostomi</taxon>
        <taxon>Actinopterygii</taxon>
        <taxon>Neopterygii</taxon>
        <taxon>Teleostei</taxon>
        <taxon>Ostariophysi</taxon>
        <taxon>Cypriniformes</taxon>
        <taxon>Cyprinidae</taxon>
        <taxon>Cyprininae</taxon>
        <taxon>Cyprinus</taxon>
    </lineage>
</organism>
<dbReference type="Ensembl" id="ENSCCRT00020059682.1">
    <property type="protein sequence ID" value="ENSCCRP00020054499.1"/>
    <property type="gene ID" value="ENSCCRG00020024902.1"/>
</dbReference>
<name>A0A8C2FFU7_CYPCA</name>